<evidence type="ECO:0000256" key="12">
    <source>
        <dbReference type="RuleBase" id="RU367080"/>
    </source>
</evidence>
<keyword evidence="5 12" id="KW-0378">Hydrolase</keyword>
<dbReference type="InterPro" id="IPR039693">
    <property type="entry name" value="Rtr1/RPAP2"/>
</dbReference>
<keyword evidence="4 12" id="KW-0863">Zinc-finger</keyword>
<comment type="catalytic activity">
    <reaction evidence="9 12">
        <text>O-phospho-L-seryl-[protein] + H2O = L-seryl-[protein] + phosphate</text>
        <dbReference type="Rhea" id="RHEA:20629"/>
        <dbReference type="Rhea" id="RHEA-COMP:9863"/>
        <dbReference type="Rhea" id="RHEA-COMP:11604"/>
        <dbReference type="ChEBI" id="CHEBI:15377"/>
        <dbReference type="ChEBI" id="CHEBI:29999"/>
        <dbReference type="ChEBI" id="CHEBI:43474"/>
        <dbReference type="ChEBI" id="CHEBI:83421"/>
        <dbReference type="EC" id="3.1.3.16"/>
    </reaction>
</comment>
<evidence type="ECO:0000256" key="6">
    <source>
        <dbReference type="ARBA" id="ARBA00022833"/>
    </source>
</evidence>
<evidence type="ECO:0000259" key="13">
    <source>
        <dbReference type="PROSITE" id="PS51479"/>
    </source>
</evidence>
<evidence type="ECO:0000256" key="11">
    <source>
        <dbReference type="PROSITE-ProRule" id="PRU00812"/>
    </source>
</evidence>
<comment type="subcellular location">
    <subcellularLocation>
        <location evidence="1 12">Nucleus</location>
    </subcellularLocation>
</comment>
<organism evidence="14">
    <name type="scientific">Timema cristinae</name>
    <name type="common">Walking stick</name>
    <dbReference type="NCBI Taxonomy" id="61476"/>
    <lineage>
        <taxon>Eukaryota</taxon>
        <taxon>Metazoa</taxon>
        <taxon>Ecdysozoa</taxon>
        <taxon>Arthropoda</taxon>
        <taxon>Hexapoda</taxon>
        <taxon>Insecta</taxon>
        <taxon>Pterygota</taxon>
        <taxon>Neoptera</taxon>
        <taxon>Polyneoptera</taxon>
        <taxon>Phasmatodea</taxon>
        <taxon>Timematodea</taxon>
        <taxon>Timematoidea</taxon>
        <taxon>Timematidae</taxon>
        <taxon>Timema</taxon>
    </lineage>
</organism>
<evidence type="ECO:0000256" key="5">
    <source>
        <dbReference type="ARBA" id="ARBA00022801"/>
    </source>
</evidence>
<evidence type="ECO:0000256" key="3">
    <source>
        <dbReference type="ARBA" id="ARBA00022723"/>
    </source>
</evidence>
<evidence type="ECO:0000256" key="9">
    <source>
        <dbReference type="ARBA" id="ARBA00047761"/>
    </source>
</evidence>
<comment type="function">
    <text evidence="12">Putative RNA polymerase II subunit B1 C-terminal domain (CTD) phosphatase involved in RNA polymerase II transcription regulation.</text>
</comment>
<dbReference type="PANTHER" id="PTHR14732">
    <property type="entry name" value="RNA POLYMERASE II SUBUNIT B1 CTD PHOSPHATASE RPAP2-RELATED"/>
    <property type="match status" value="1"/>
</dbReference>
<dbReference type="PROSITE" id="PS51479">
    <property type="entry name" value="ZF_RTR1"/>
    <property type="match status" value="1"/>
</dbReference>
<comment type="similarity">
    <text evidence="2 11 12">Belongs to the RPAP2 family.</text>
</comment>
<keyword evidence="6 12" id="KW-0862">Zinc</keyword>
<dbReference type="Gene3D" id="1.25.40.820">
    <property type="match status" value="1"/>
</dbReference>
<dbReference type="GO" id="GO:0043175">
    <property type="term" value="F:RNA polymerase core enzyme binding"/>
    <property type="evidence" value="ECO:0007669"/>
    <property type="project" value="UniProtKB-UniRule"/>
</dbReference>
<reference evidence="14" key="1">
    <citation type="submission" date="2020-11" db="EMBL/GenBank/DDBJ databases">
        <authorList>
            <person name="Tran Van P."/>
        </authorList>
    </citation>
    <scope>NUCLEOTIDE SEQUENCE</scope>
</reference>
<evidence type="ECO:0000256" key="2">
    <source>
        <dbReference type="ARBA" id="ARBA00005676"/>
    </source>
</evidence>
<dbReference type="GO" id="GO:0005737">
    <property type="term" value="C:cytoplasm"/>
    <property type="evidence" value="ECO:0007669"/>
    <property type="project" value="TreeGrafter"/>
</dbReference>
<keyword evidence="8 12" id="KW-0539">Nucleus</keyword>
<dbReference type="GO" id="GO:0008420">
    <property type="term" value="F:RNA polymerase II CTD heptapeptide repeat phosphatase activity"/>
    <property type="evidence" value="ECO:0007669"/>
    <property type="project" value="UniProtKB-UniRule"/>
</dbReference>
<comment type="catalytic activity">
    <reaction evidence="10 12">
        <text>O-phospho-L-threonyl-[protein] + H2O = L-threonyl-[protein] + phosphate</text>
        <dbReference type="Rhea" id="RHEA:47004"/>
        <dbReference type="Rhea" id="RHEA-COMP:11060"/>
        <dbReference type="Rhea" id="RHEA-COMP:11605"/>
        <dbReference type="ChEBI" id="CHEBI:15377"/>
        <dbReference type="ChEBI" id="CHEBI:30013"/>
        <dbReference type="ChEBI" id="CHEBI:43474"/>
        <dbReference type="ChEBI" id="CHEBI:61977"/>
        <dbReference type="EC" id="3.1.3.16"/>
    </reaction>
</comment>
<evidence type="ECO:0000256" key="7">
    <source>
        <dbReference type="ARBA" id="ARBA00022912"/>
    </source>
</evidence>
<proteinExistence type="inferred from homology"/>
<gene>
    <name evidence="14" type="ORF">TCEB3V08_LOCUS9406</name>
</gene>
<dbReference type="InterPro" id="IPR038534">
    <property type="entry name" value="Rtr1/RPAP2_sf"/>
</dbReference>
<dbReference type="EC" id="3.1.3.16" evidence="12"/>
<dbReference type="EMBL" id="OC320482">
    <property type="protein sequence ID" value="CAD7408184.1"/>
    <property type="molecule type" value="Genomic_DNA"/>
</dbReference>
<evidence type="ECO:0000256" key="4">
    <source>
        <dbReference type="ARBA" id="ARBA00022771"/>
    </source>
</evidence>
<dbReference type="PANTHER" id="PTHR14732:SF0">
    <property type="entry name" value="RNA POLYMERASE II SUBUNIT B1 CTD PHOSPHATASE RPAP2-RELATED"/>
    <property type="match status" value="1"/>
</dbReference>
<evidence type="ECO:0000313" key="14">
    <source>
        <dbReference type="EMBL" id="CAD7408184.1"/>
    </source>
</evidence>
<accession>A0A7R9H543</accession>
<protein>
    <recommendedName>
        <fullName evidence="12">RNA polymerase II subunit B1 CTD phosphatase RPAP2 homolog</fullName>
        <ecNumber evidence="12">3.1.3.16</ecNumber>
    </recommendedName>
</protein>
<evidence type="ECO:0000256" key="8">
    <source>
        <dbReference type="ARBA" id="ARBA00023242"/>
    </source>
</evidence>
<keyword evidence="3 12" id="KW-0479">Metal-binding</keyword>
<name>A0A7R9H543_TIMCR</name>
<dbReference type="InterPro" id="IPR007308">
    <property type="entry name" value="Rtr1/RPAP2_dom"/>
</dbReference>
<evidence type="ECO:0000256" key="10">
    <source>
        <dbReference type="ARBA" id="ARBA00048336"/>
    </source>
</evidence>
<keyword evidence="7 12" id="KW-0904">Protein phosphatase</keyword>
<sequence>MYINSYFQLKFINKSHFEDVVEERAIISLCGYPLCGHRLKSTVAKQYHISTKLNKVYNITERKGLSNLGEWKSGQVQTRDRLGAGHGHSAGRERVDEEELCPCRHLC</sequence>
<dbReference type="AlphaFoldDB" id="A0A7R9H543"/>
<dbReference type="GO" id="GO:0008270">
    <property type="term" value="F:zinc ion binding"/>
    <property type="evidence" value="ECO:0007669"/>
    <property type="project" value="UniProtKB-KW"/>
</dbReference>
<evidence type="ECO:0000256" key="1">
    <source>
        <dbReference type="ARBA" id="ARBA00004123"/>
    </source>
</evidence>
<dbReference type="GO" id="GO:0005634">
    <property type="term" value="C:nucleus"/>
    <property type="evidence" value="ECO:0007669"/>
    <property type="project" value="UniProtKB-SubCell"/>
</dbReference>
<feature type="domain" description="RTR1-type" evidence="13">
    <location>
        <begin position="7"/>
        <end position="107"/>
    </location>
</feature>
<dbReference type="Pfam" id="PF04181">
    <property type="entry name" value="RPAP2_Rtr1"/>
    <property type="match status" value="1"/>
</dbReference>